<dbReference type="Pfam" id="PF00534">
    <property type="entry name" value="Glycos_transf_1"/>
    <property type="match status" value="1"/>
</dbReference>
<evidence type="ECO:0008006" key="6">
    <source>
        <dbReference type="Google" id="ProtNLM"/>
    </source>
</evidence>
<reference evidence="5" key="1">
    <citation type="submission" date="2011-05" db="EMBL/GenBank/DDBJ databases">
        <title>The genome sequence of Vittaforma corneae strain ATCC 50505.</title>
        <authorList>
            <consortium name="The Broad Institute Genome Sequencing Platform"/>
            <person name="Cuomo C."/>
            <person name="Didier E."/>
            <person name="Bowers L."/>
            <person name="Young S.K."/>
            <person name="Zeng Q."/>
            <person name="Gargeya S."/>
            <person name="Fitzgerald M."/>
            <person name="Haas B."/>
            <person name="Abouelleil A."/>
            <person name="Alvarado L."/>
            <person name="Arachchi H.M."/>
            <person name="Berlin A."/>
            <person name="Chapman S.B."/>
            <person name="Gearin G."/>
            <person name="Goldberg J."/>
            <person name="Griggs A."/>
            <person name="Gujja S."/>
            <person name="Hansen M."/>
            <person name="Heiman D."/>
            <person name="Howarth C."/>
            <person name="Larimer J."/>
            <person name="Lui A."/>
            <person name="MacDonald P.J.P."/>
            <person name="McCowen C."/>
            <person name="Montmayeur A."/>
            <person name="Murphy C."/>
            <person name="Neiman D."/>
            <person name="Pearson M."/>
            <person name="Priest M."/>
            <person name="Roberts A."/>
            <person name="Saif S."/>
            <person name="Shea T."/>
            <person name="Sisk P."/>
            <person name="Stolte C."/>
            <person name="Sykes S."/>
            <person name="Wortman J."/>
            <person name="Nusbaum C."/>
            <person name="Birren B."/>
        </authorList>
    </citation>
    <scope>NUCLEOTIDE SEQUENCE [LARGE SCALE GENOMIC DNA]</scope>
    <source>
        <strain evidence="5">ATCC 50505</strain>
    </source>
</reference>
<dbReference type="GO" id="GO:0006506">
    <property type="term" value="P:GPI anchor biosynthetic process"/>
    <property type="evidence" value="ECO:0007669"/>
    <property type="project" value="TreeGrafter"/>
</dbReference>
<dbReference type="EMBL" id="JH370132">
    <property type="protein sequence ID" value="ELA42485.1"/>
    <property type="molecule type" value="Genomic_DNA"/>
</dbReference>
<keyword evidence="5" id="KW-1185">Reference proteome</keyword>
<evidence type="ECO:0000313" key="4">
    <source>
        <dbReference type="EMBL" id="ELA42485.1"/>
    </source>
</evidence>
<evidence type="ECO:0000259" key="3">
    <source>
        <dbReference type="Pfam" id="PF13439"/>
    </source>
</evidence>
<dbReference type="VEuPathDB" id="MicrosporidiaDB:VICG_00584"/>
<dbReference type="OrthoDB" id="734129at2759"/>
<dbReference type="SUPFAM" id="SSF53756">
    <property type="entry name" value="UDP-Glycosyltransferase/glycogen phosphorylase"/>
    <property type="match status" value="1"/>
</dbReference>
<dbReference type="FunCoup" id="L2GPQ1">
    <property type="interactions" value="74"/>
</dbReference>
<keyword evidence="1" id="KW-0808">Transferase</keyword>
<dbReference type="InterPro" id="IPR028098">
    <property type="entry name" value="Glyco_trans_4-like_N"/>
</dbReference>
<accession>L2GPQ1</accession>
<dbReference type="GeneID" id="19881301"/>
<dbReference type="Proteomes" id="UP000011082">
    <property type="component" value="Unassembled WGS sequence"/>
</dbReference>
<sequence>METTKHNLNSAGKPSLNIALVSDFFYPSKGGVETHIKTIGEELYSLGHSVIIITHKYKTKNENYEGVKKIGNLVVYYLDIPIIAKNGTFPTLFTNYILFREIFIRHNIQIVHGHQTVSSLCFEGVYHASNLNIKTVITDHSLFEVAKFERILVNGLSRFICKNVDWAICVSEISKENTHIRTNIPLERISVIPNGIIPEKFYPVSRKIRKTKRILVMSRLVFRKGVDLLIEALPLICKNKDFEVIIVGNGPKKSEILQAIDENDLHGQVKLLEEVEYEKVPDFLRSADIFLNTSLTETFCLAILEAAACGLLVVSTNVGGIHEILCNEGILFCEPTADGISRQLSNAFKMINQHDPFKLYSYILGKYNWKTIAKQIEDVYYCIPTKTIDFKNVMLQFPGRSNFICRFGMFIEHLQIKLYDFFKFNKYL</sequence>
<organism evidence="4 5">
    <name type="scientific">Vittaforma corneae (strain ATCC 50505)</name>
    <name type="common">Microsporidian parasite</name>
    <name type="synonym">Nosema corneum</name>
    <dbReference type="NCBI Taxonomy" id="993615"/>
    <lineage>
        <taxon>Eukaryota</taxon>
        <taxon>Fungi</taxon>
        <taxon>Fungi incertae sedis</taxon>
        <taxon>Microsporidia</taxon>
        <taxon>Nosematidae</taxon>
        <taxon>Vittaforma</taxon>
    </lineage>
</organism>
<dbReference type="InterPro" id="IPR001296">
    <property type="entry name" value="Glyco_trans_1"/>
</dbReference>
<dbReference type="InParanoid" id="L2GPQ1"/>
<dbReference type="Pfam" id="PF13439">
    <property type="entry name" value="Glyco_transf_4"/>
    <property type="match status" value="1"/>
</dbReference>
<dbReference type="PANTHER" id="PTHR45871:SF1">
    <property type="entry name" value="PHOSPHATIDYLINOSITOL N-ACETYLGLUCOSAMINYLTRANSFERASE SUBUNIT A"/>
    <property type="match status" value="1"/>
</dbReference>
<name>L2GPQ1_VITCO</name>
<feature type="domain" description="Glycosyltransferase subfamily 4-like N-terminal" evidence="3">
    <location>
        <begin position="30"/>
        <end position="199"/>
    </location>
</feature>
<protein>
    <recommendedName>
        <fullName evidence="6">GlcNAc-PI synthesis protein</fullName>
    </recommendedName>
</protein>
<dbReference type="OMA" id="SHFWMSG"/>
<evidence type="ECO:0000256" key="1">
    <source>
        <dbReference type="ARBA" id="ARBA00022676"/>
    </source>
</evidence>
<dbReference type="Gene3D" id="3.40.50.2000">
    <property type="entry name" value="Glycogen Phosphorylase B"/>
    <property type="match status" value="2"/>
</dbReference>
<evidence type="ECO:0000259" key="2">
    <source>
        <dbReference type="Pfam" id="PF00534"/>
    </source>
</evidence>
<dbReference type="PANTHER" id="PTHR45871">
    <property type="entry name" value="N-ACETYLGLUCOSAMINYL-PHOSPHATIDYLINOSITOL BIOSYNTHETIC PROTEIN"/>
    <property type="match status" value="1"/>
</dbReference>
<dbReference type="RefSeq" id="XP_007604036.1">
    <property type="nucleotide sequence ID" value="XM_007603974.1"/>
</dbReference>
<dbReference type="AlphaFoldDB" id="L2GPQ1"/>
<evidence type="ECO:0000313" key="5">
    <source>
        <dbReference type="Proteomes" id="UP000011082"/>
    </source>
</evidence>
<dbReference type="GO" id="GO:0000506">
    <property type="term" value="C:glycosylphosphatidylinositol-N-acetylglucosaminyltransferase (GPI-GnT) complex"/>
    <property type="evidence" value="ECO:0007669"/>
    <property type="project" value="TreeGrafter"/>
</dbReference>
<dbReference type="HOGENOM" id="CLU_009583_19_0_1"/>
<proteinExistence type="predicted"/>
<dbReference type="STRING" id="993615.L2GPQ1"/>
<keyword evidence="1" id="KW-0328">Glycosyltransferase</keyword>
<feature type="domain" description="Glycosyl transferase family 1" evidence="2">
    <location>
        <begin position="206"/>
        <end position="348"/>
    </location>
</feature>
<dbReference type="GO" id="GO:0017176">
    <property type="term" value="F:phosphatidylinositol N-acetylglucosaminyltransferase activity"/>
    <property type="evidence" value="ECO:0007669"/>
    <property type="project" value="EnsemblFungi"/>
</dbReference>
<gene>
    <name evidence="4" type="ORF">VICG_00584</name>
</gene>